<sequence length="65" mass="7469">MTVFEFVEQLSEIIAGEDGYYNYDKQEILDLAKEMKTSAEEYQNMLDCKDAAEVHELMNPAVCDV</sequence>
<dbReference type="GeneID" id="15013659"/>
<dbReference type="RefSeq" id="YP_007677678.1">
    <property type="nucleotide sequence ID" value="NC_020878.1"/>
</dbReference>
<reference evidence="1 2" key="1">
    <citation type="submission" date="2010-09" db="EMBL/GenBank/DDBJ databases">
        <title>The Genome Sequence of Prochlorococcus phage P-GSP1.</title>
        <authorList>
            <consortium name="The Broad Institute Genome Sequencing Platform"/>
            <person name="Henn M.R."/>
            <person name="Sullivan M.S."/>
            <person name="Osburne M.S."/>
            <person name="Levin J."/>
            <person name="Malboeuf C."/>
            <person name="Casali M."/>
            <person name="Russ C."/>
            <person name="Lennon N."/>
            <person name="Chapman S.B."/>
            <person name="Erlich R."/>
            <person name="Young S.K."/>
            <person name="Yandava C."/>
            <person name="Zeng Q."/>
            <person name="Alvarado L."/>
            <person name="Anderson S."/>
            <person name="Berlin A."/>
            <person name="Chen Z."/>
            <person name="Freedman E."/>
            <person name="Gellesch M."/>
            <person name="Goldberg J."/>
            <person name="Green L."/>
            <person name="Griggs A."/>
            <person name="Gujja S."/>
            <person name="Heilman E.R."/>
            <person name="Heiman D."/>
            <person name="Hollinger A."/>
            <person name="Howarth C."/>
            <person name="Larson L."/>
            <person name="Mehta T."/>
            <person name="Pearson M."/>
            <person name="Roberts A."/>
            <person name="Ryan E."/>
            <person name="Saif S."/>
            <person name="Shea T."/>
            <person name="Shenoy N."/>
            <person name="Sisk P."/>
            <person name="Stolte C."/>
            <person name="Sykes S."/>
            <person name="White J."/>
            <person name="Yu Q."/>
            <person name="Coleman M.L."/>
            <person name="Huang K.H."/>
            <person name="Weigele P.R."/>
            <person name="DeFrancesco A.S."/>
            <person name="Kern S.E."/>
            <person name="Thompson L.R."/>
            <person name="Fu R."/>
            <person name="Hombeck B."/>
            <person name="Chisholm S.W."/>
            <person name="Haas B."/>
            <person name="Nusbaum C."/>
            <person name="Birren B."/>
        </authorList>
    </citation>
    <scope>NUCLEOTIDE SEQUENCE [LARGE SCALE GENOMIC DNA]</scope>
    <source>
        <strain evidence="1 2">P-GSP1</strain>
    </source>
</reference>
<organism evidence="1 2">
    <name type="scientific">Prochlorococcus phage P-GSP1</name>
    <dbReference type="NCBI Taxonomy" id="382262"/>
    <lineage>
        <taxon>Viruses</taxon>
        <taxon>Duplodnaviria</taxon>
        <taxon>Heunggongvirae</taxon>
        <taxon>Uroviricota</taxon>
        <taxon>Caudoviricetes</taxon>
        <taxon>Autographivirales</taxon>
        <taxon>Lingvirus</taxon>
        <taxon>Lingvirus PGSP1</taxon>
    </lineage>
</organism>
<keyword evidence="2" id="KW-1185">Reference proteome</keyword>
<gene>
    <name evidence="1" type="ORF">PRQG_00014</name>
</gene>
<proteinExistence type="predicted"/>
<dbReference type="EMBL" id="HQ332140">
    <property type="protein sequence ID" value="AGG54617.1"/>
    <property type="molecule type" value="Genomic_DNA"/>
</dbReference>
<name>M1UH21_9CAUD</name>
<accession>M1UH21</accession>
<evidence type="ECO:0000313" key="2">
    <source>
        <dbReference type="Proteomes" id="UP000204021"/>
    </source>
</evidence>
<dbReference type="Proteomes" id="UP000204021">
    <property type="component" value="Segment"/>
</dbReference>
<protein>
    <submittedName>
        <fullName evidence="1">Uncharacterized protein</fullName>
    </submittedName>
</protein>
<evidence type="ECO:0000313" key="1">
    <source>
        <dbReference type="EMBL" id="AGG54617.1"/>
    </source>
</evidence>
<dbReference type="KEGG" id="vg:15013659"/>